<feature type="chain" id="PRO_5022829207" description="Porin domain-containing protein" evidence="1">
    <location>
        <begin position="22"/>
        <end position="357"/>
    </location>
</feature>
<dbReference type="Pfam" id="PF13609">
    <property type="entry name" value="Porin_4"/>
    <property type="match status" value="1"/>
</dbReference>
<proteinExistence type="predicted"/>
<organism evidence="3 4">
    <name type="scientific">Oceanispirochaeta crateris</name>
    <dbReference type="NCBI Taxonomy" id="2518645"/>
    <lineage>
        <taxon>Bacteria</taxon>
        <taxon>Pseudomonadati</taxon>
        <taxon>Spirochaetota</taxon>
        <taxon>Spirochaetia</taxon>
        <taxon>Spirochaetales</taxon>
        <taxon>Spirochaetaceae</taxon>
        <taxon>Oceanispirochaeta</taxon>
    </lineage>
</organism>
<gene>
    <name evidence="3" type="ORF">EXM22_10675</name>
</gene>
<dbReference type="InterPro" id="IPR023614">
    <property type="entry name" value="Porin_dom_sf"/>
</dbReference>
<feature type="signal peptide" evidence="1">
    <location>
        <begin position="1"/>
        <end position="21"/>
    </location>
</feature>
<name>A0A5C1QJX3_9SPIO</name>
<keyword evidence="1" id="KW-0732">Signal</keyword>
<accession>A0A5C1QJX3</accession>
<reference evidence="3 4" key="1">
    <citation type="submission" date="2019-02" db="EMBL/GenBank/DDBJ databases">
        <title>Complete Genome Sequence and Methylome Analysis of free living Spirochaetas.</title>
        <authorList>
            <person name="Fomenkov A."/>
            <person name="Dubinina G."/>
            <person name="Leshcheva N."/>
            <person name="Mikheeva N."/>
            <person name="Grabovich M."/>
            <person name="Vincze T."/>
            <person name="Roberts R.J."/>
        </authorList>
    </citation>
    <scope>NUCLEOTIDE SEQUENCE [LARGE SCALE GENOMIC DNA]</scope>
    <source>
        <strain evidence="3 4">K2</strain>
    </source>
</reference>
<evidence type="ECO:0000259" key="2">
    <source>
        <dbReference type="Pfam" id="PF13609"/>
    </source>
</evidence>
<dbReference type="Gene3D" id="2.40.160.10">
    <property type="entry name" value="Porin"/>
    <property type="match status" value="1"/>
</dbReference>
<feature type="domain" description="Porin" evidence="2">
    <location>
        <begin position="9"/>
        <end position="289"/>
    </location>
</feature>
<dbReference type="GO" id="GO:0016020">
    <property type="term" value="C:membrane"/>
    <property type="evidence" value="ECO:0007669"/>
    <property type="project" value="InterPro"/>
</dbReference>
<dbReference type="RefSeq" id="WP_149486506.1">
    <property type="nucleotide sequence ID" value="NZ_CP036150.1"/>
</dbReference>
<keyword evidence="4" id="KW-1185">Reference proteome</keyword>
<dbReference type="EMBL" id="CP036150">
    <property type="protein sequence ID" value="QEN08425.1"/>
    <property type="molecule type" value="Genomic_DNA"/>
</dbReference>
<evidence type="ECO:0000313" key="4">
    <source>
        <dbReference type="Proteomes" id="UP000324209"/>
    </source>
</evidence>
<protein>
    <recommendedName>
        <fullName evidence="2">Porin domain-containing protein</fullName>
    </recommendedName>
</protein>
<dbReference type="OrthoDB" id="9845248at2"/>
<dbReference type="AlphaFoldDB" id="A0A5C1QJX3"/>
<evidence type="ECO:0000313" key="3">
    <source>
        <dbReference type="EMBL" id="QEN08425.1"/>
    </source>
</evidence>
<dbReference type="InterPro" id="IPR033900">
    <property type="entry name" value="Gram_neg_porin_domain"/>
</dbReference>
<dbReference type="GO" id="GO:0015288">
    <property type="term" value="F:porin activity"/>
    <property type="evidence" value="ECO:0007669"/>
    <property type="project" value="InterPro"/>
</dbReference>
<evidence type="ECO:0000256" key="1">
    <source>
        <dbReference type="SAM" id="SignalP"/>
    </source>
</evidence>
<dbReference type="KEGG" id="ock:EXM22_10675"/>
<dbReference type="Proteomes" id="UP000324209">
    <property type="component" value="Chromosome"/>
</dbReference>
<sequence length="357" mass="37423">MRKTIVLLTIVLAILAAPVFAEVTASGSVEFGFAYNADNYSEYADNEVDVNLGATVGEYTSIDANLSAAEDTSALDQVVYLDSMTLTQDITGALGMDAGFGLSATFGISSFEPMEYQAVAGYGDFEYDDDSSELTTYNLIEGDTIMSMASISLEDMVTIDVAVYEPGAEVMSDAMQFGINAYGTFGMVDASVSYLKIADKTSIFGLNAAAMPMEDLTVGAGVSSYNYDGDSITGFGVSASYTMDALTAGFAMTSATTSLDTDEEFGDVTNYAVNVNYMVSEAATVFAGVMIAGDGDGNVDTDLADTLGYEVGASYVLDGVTYSAGYTFDSDYTAVNGEFMDGADRAGNVFLKISASF</sequence>